<feature type="domain" description="Flagellar basal-body/hook protein C-terminal" evidence="8">
    <location>
        <begin position="92"/>
        <end position="136"/>
    </location>
</feature>
<evidence type="ECO:0000313" key="10">
    <source>
        <dbReference type="Proteomes" id="UP000008544"/>
    </source>
</evidence>
<dbReference type="KEGG" id="dau:Daud_1767"/>
<dbReference type="RefSeq" id="WP_012302842.1">
    <property type="nucleotide sequence ID" value="NC_010424.1"/>
</dbReference>
<keyword evidence="9" id="KW-0969">Cilium</keyword>
<organism evidence="9 10">
    <name type="scientific">Desulforudis audaxviator (strain MP104C)</name>
    <dbReference type="NCBI Taxonomy" id="477974"/>
    <lineage>
        <taxon>Bacteria</taxon>
        <taxon>Bacillati</taxon>
        <taxon>Bacillota</taxon>
        <taxon>Clostridia</taxon>
        <taxon>Thermoanaerobacterales</taxon>
        <taxon>Candidatus Desulforudaceae</taxon>
        <taxon>Candidatus Desulforudis</taxon>
    </lineage>
</organism>
<dbReference type="Pfam" id="PF06429">
    <property type="entry name" value="Flg_bbr_C"/>
    <property type="match status" value="1"/>
</dbReference>
<evidence type="ECO:0000259" key="7">
    <source>
        <dbReference type="Pfam" id="PF00460"/>
    </source>
</evidence>
<proteinExistence type="inferred from homology"/>
<dbReference type="InterPro" id="IPR001444">
    <property type="entry name" value="Flag_bb_rod_N"/>
</dbReference>
<evidence type="ECO:0000256" key="4">
    <source>
        <dbReference type="ARBA" id="ARBA00023143"/>
    </source>
</evidence>
<dbReference type="eggNOG" id="COG1558">
    <property type="taxonomic scope" value="Bacteria"/>
</dbReference>
<dbReference type="OrthoDB" id="9794148at2"/>
<keyword evidence="9" id="KW-0966">Cell projection</keyword>
<dbReference type="GO" id="GO:0030694">
    <property type="term" value="C:bacterial-type flagellum basal body, rod"/>
    <property type="evidence" value="ECO:0007669"/>
    <property type="project" value="UniProtKB-UniRule"/>
</dbReference>
<keyword evidence="10" id="KW-1185">Reference proteome</keyword>
<evidence type="ECO:0000256" key="1">
    <source>
        <dbReference type="ARBA" id="ARBA00004117"/>
    </source>
</evidence>
<keyword evidence="4 6" id="KW-0975">Bacterial flagellum</keyword>
<evidence type="ECO:0000313" key="9">
    <source>
        <dbReference type="EMBL" id="ACA60263.1"/>
    </source>
</evidence>
<evidence type="ECO:0000256" key="5">
    <source>
        <dbReference type="ARBA" id="ARBA00025933"/>
    </source>
</evidence>
<dbReference type="Proteomes" id="UP000008544">
    <property type="component" value="Chromosome"/>
</dbReference>
<gene>
    <name evidence="9" type="ordered locus">Daud_1767</name>
</gene>
<evidence type="ECO:0000256" key="6">
    <source>
        <dbReference type="RuleBase" id="RU362062"/>
    </source>
</evidence>
<dbReference type="STRING" id="477974.Daud_1767"/>
<comment type="subunit">
    <text evidence="5 6">The basal body constitutes a major portion of the flagellar organelle and consists of four rings (L,P,S, and M) mounted on a central rod. The rod consists of about 26 subunits of FlgG in the distal portion, and FlgB, FlgC and FlgF are thought to build up the proximal portion of the rod with about 6 subunits each.</text>
</comment>
<evidence type="ECO:0000256" key="2">
    <source>
        <dbReference type="ARBA" id="ARBA00009677"/>
    </source>
</evidence>
<dbReference type="EMBL" id="CP000860">
    <property type="protein sequence ID" value="ACA60263.1"/>
    <property type="molecule type" value="Genomic_DNA"/>
</dbReference>
<dbReference type="AlphaFoldDB" id="B1I5F3"/>
<name>B1I5F3_DESAP</name>
<evidence type="ECO:0000259" key="8">
    <source>
        <dbReference type="Pfam" id="PF06429"/>
    </source>
</evidence>
<reference evidence="10" key="1">
    <citation type="submission" date="2007-10" db="EMBL/GenBank/DDBJ databases">
        <title>Complete sequence of chromosome of Desulforudis audaxviator MP104C.</title>
        <authorList>
            <person name="Copeland A."/>
            <person name="Lucas S."/>
            <person name="Lapidus A."/>
            <person name="Barry K."/>
            <person name="Glavina del Rio T."/>
            <person name="Dalin E."/>
            <person name="Tice H."/>
            <person name="Bruce D."/>
            <person name="Pitluck S."/>
            <person name="Lowry S.R."/>
            <person name="Larimer F."/>
            <person name="Land M.L."/>
            <person name="Hauser L."/>
            <person name="Kyrpides N."/>
            <person name="Ivanova N.N."/>
            <person name="Richardson P."/>
        </authorList>
    </citation>
    <scope>NUCLEOTIDE SEQUENCE [LARGE SCALE GENOMIC DNA]</scope>
    <source>
        <strain evidence="10">MP104C</strain>
    </source>
</reference>
<dbReference type="Pfam" id="PF00460">
    <property type="entry name" value="Flg_bb_rod"/>
    <property type="match status" value="1"/>
</dbReference>
<dbReference type="NCBIfam" id="TIGR01395">
    <property type="entry name" value="FlgC"/>
    <property type="match status" value="1"/>
</dbReference>
<evidence type="ECO:0000256" key="3">
    <source>
        <dbReference type="ARBA" id="ARBA00017941"/>
    </source>
</evidence>
<keyword evidence="9" id="KW-0282">Flagellum</keyword>
<dbReference type="InterPro" id="IPR010930">
    <property type="entry name" value="Flg_bb/hook_C_dom"/>
</dbReference>
<comment type="subcellular location">
    <subcellularLocation>
        <location evidence="1 6">Bacterial flagellum basal body</location>
    </subcellularLocation>
</comment>
<protein>
    <recommendedName>
        <fullName evidence="3 6">Flagellar basal-body rod protein FlgC</fullName>
    </recommendedName>
</protein>
<reference evidence="9 10" key="2">
    <citation type="journal article" date="2008" name="Science">
        <title>Environmental genomics reveals a single-species ecosystem deep within Earth.</title>
        <authorList>
            <person name="Chivian D."/>
            <person name="Brodie E.L."/>
            <person name="Alm E.J."/>
            <person name="Culley D.E."/>
            <person name="Dehal P.S."/>
            <person name="Desantis T.Z."/>
            <person name="Gihring T.M."/>
            <person name="Lapidus A."/>
            <person name="Lin L.H."/>
            <person name="Lowry S.R."/>
            <person name="Moser D.P."/>
            <person name="Richardson P.M."/>
            <person name="Southam G."/>
            <person name="Wanger G."/>
            <person name="Pratt L.M."/>
            <person name="Andersen G.L."/>
            <person name="Hazen T.C."/>
            <person name="Brockman F.J."/>
            <person name="Arkin A.P."/>
            <person name="Onstott T.C."/>
        </authorList>
    </citation>
    <scope>NUCLEOTIDE SEQUENCE [LARGE SCALE GENOMIC DNA]</scope>
    <source>
        <strain evidence="9 10">MP104C</strain>
    </source>
</reference>
<dbReference type="InterPro" id="IPR006299">
    <property type="entry name" value="FlgC"/>
</dbReference>
<feature type="domain" description="Flagellar basal body rod protein N-terminal" evidence="7">
    <location>
        <begin position="10"/>
        <end position="34"/>
    </location>
</feature>
<dbReference type="PANTHER" id="PTHR30435">
    <property type="entry name" value="FLAGELLAR PROTEIN"/>
    <property type="match status" value="1"/>
</dbReference>
<comment type="similarity">
    <text evidence="2">Belongs to the flagella basal body rod proteins family.</text>
</comment>
<dbReference type="PANTHER" id="PTHR30435:SF2">
    <property type="entry name" value="FLAGELLAR BASAL-BODY ROD PROTEIN FLGC"/>
    <property type="match status" value="1"/>
</dbReference>
<dbReference type="GO" id="GO:0071978">
    <property type="term" value="P:bacterial-type flagellum-dependent swarming motility"/>
    <property type="evidence" value="ECO:0007669"/>
    <property type="project" value="TreeGrafter"/>
</dbReference>
<accession>B1I5F3</accession>
<dbReference type="HOGENOM" id="CLU_123272_0_0_9"/>
<sequence>MSLFKSFGISGSGMTAERLRLDLISNNIANAHTTRTREGGPYRREVPVFAQYLERFRGRGFAGAGVRVTAVVKDPSPLRAVHEPEHPDADAAGFVQYPNVDLNREFVDLMGASRAYEANAAAFDAAKQMVQRALELGRG</sequence>